<feature type="transmembrane region" description="Helical" evidence="1">
    <location>
        <begin position="12"/>
        <end position="34"/>
    </location>
</feature>
<evidence type="ECO:0008006" key="4">
    <source>
        <dbReference type="Google" id="ProtNLM"/>
    </source>
</evidence>
<feature type="transmembrane region" description="Helical" evidence="1">
    <location>
        <begin position="118"/>
        <end position="136"/>
    </location>
</feature>
<name>A0ABT1FP53_9BACT</name>
<feature type="transmembrane region" description="Helical" evidence="1">
    <location>
        <begin position="148"/>
        <end position="166"/>
    </location>
</feature>
<keyword evidence="1" id="KW-0812">Transmembrane</keyword>
<sequence length="201" mass="22277">MIPETHIPLLRRAAICFIITGITYLAFSFPFWFLGAVDEGGKGKLILPFLFLLDDLIPQNLQSWVGVIGTASMLIGIVSLWQTGEPTGIGKRRNFFYVSIAGAVSYILGQWMPLPFAPLGAFLTGLGMILIGVASIKEKVWTDWKRYVPLVVGCFPFLCMFPLLIITGQRPAAIIGFWGIPWIVLGIVAWQRCSEVKHSFS</sequence>
<dbReference type="EMBL" id="JAMZEL010000002">
    <property type="protein sequence ID" value="MCP1382543.1"/>
    <property type="molecule type" value="Genomic_DNA"/>
</dbReference>
<evidence type="ECO:0000256" key="1">
    <source>
        <dbReference type="SAM" id="Phobius"/>
    </source>
</evidence>
<comment type="caution">
    <text evidence="2">The sequence shown here is derived from an EMBL/GenBank/DDBJ whole genome shotgun (WGS) entry which is preliminary data.</text>
</comment>
<reference evidence="2 3" key="1">
    <citation type="submission" date="2022-06" db="EMBL/GenBank/DDBJ databases">
        <title>Runella sp. S5 genome sequencing.</title>
        <authorList>
            <person name="Park S."/>
        </authorList>
    </citation>
    <scope>NUCLEOTIDE SEQUENCE [LARGE SCALE GENOMIC DNA]</scope>
    <source>
        <strain evidence="2 3">S5</strain>
    </source>
</reference>
<feature type="transmembrane region" description="Helical" evidence="1">
    <location>
        <begin position="61"/>
        <end position="82"/>
    </location>
</feature>
<gene>
    <name evidence="2" type="ORF">NCI00_08920</name>
</gene>
<proteinExistence type="predicted"/>
<feature type="transmembrane region" description="Helical" evidence="1">
    <location>
        <begin position="172"/>
        <end position="190"/>
    </location>
</feature>
<protein>
    <recommendedName>
        <fullName evidence="4">DUF998 domain-containing protein</fullName>
    </recommendedName>
</protein>
<feature type="transmembrane region" description="Helical" evidence="1">
    <location>
        <begin position="94"/>
        <end position="112"/>
    </location>
</feature>
<keyword evidence="3" id="KW-1185">Reference proteome</keyword>
<keyword evidence="1" id="KW-1133">Transmembrane helix</keyword>
<evidence type="ECO:0000313" key="3">
    <source>
        <dbReference type="Proteomes" id="UP001204772"/>
    </source>
</evidence>
<organism evidence="2 3">
    <name type="scientific">Runella salmonicolor</name>
    <dbReference type="NCBI Taxonomy" id="2950278"/>
    <lineage>
        <taxon>Bacteria</taxon>
        <taxon>Pseudomonadati</taxon>
        <taxon>Bacteroidota</taxon>
        <taxon>Cytophagia</taxon>
        <taxon>Cytophagales</taxon>
        <taxon>Spirosomataceae</taxon>
        <taxon>Runella</taxon>
    </lineage>
</organism>
<dbReference type="Proteomes" id="UP001204772">
    <property type="component" value="Unassembled WGS sequence"/>
</dbReference>
<evidence type="ECO:0000313" key="2">
    <source>
        <dbReference type="EMBL" id="MCP1382543.1"/>
    </source>
</evidence>
<keyword evidence="1" id="KW-0472">Membrane</keyword>
<accession>A0ABT1FP53</accession>
<dbReference type="RefSeq" id="WP_253526793.1">
    <property type="nucleotide sequence ID" value="NZ_JAMZEL010000002.1"/>
</dbReference>